<evidence type="ECO:0000313" key="2">
    <source>
        <dbReference type="Proteomes" id="UP001501710"/>
    </source>
</evidence>
<protein>
    <recommendedName>
        <fullName evidence="3">RHIM domain-containing protein</fullName>
    </recommendedName>
</protein>
<keyword evidence="2" id="KW-1185">Reference proteome</keyword>
<organism evidence="1 2">
    <name type="scientific">Actinomadura meridiana</name>
    <dbReference type="NCBI Taxonomy" id="559626"/>
    <lineage>
        <taxon>Bacteria</taxon>
        <taxon>Bacillati</taxon>
        <taxon>Actinomycetota</taxon>
        <taxon>Actinomycetes</taxon>
        <taxon>Streptosporangiales</taxon>
        <taxon>Thermomonosporaceae</taxon>
        <taxon>Actinomadura</taxon>
    </lineage>
</organism>
<reference evidence="2" key="1">
    <citation type="journal article" date="2019" name="Int. J. Syst. Evol. Microbiol.">
        <title>The Global Catalogue of Microorganisms (GCM) 10K type strain sequencing project: providing services to taxonomists for standard genome sequencing and annotation.</title>
        <authorList>
            <consortium name="The Broad Institute Genomics Platform"/>
            <consortium name="The Broad Institute Genome Sequencing Center for Infectious Disease"/>
            <person name="Wu L."/>
            <person name="Ma J."/>
        </authorList>
    </citation>
    <scope>NUCLEOTIDE SEQUENCE [LARGE SCALE GENOMIC DNA]</scope>
    <source>
        <strain evidence="2">JCM 17440</strain>
    </source>
</reference>
<name>A0ABP8CJU7_9ACTN</name>
<proteinExistence type="predicted"/>
<dbReference type="Proteomes" id="UP001501710">
    <property type="component" value="Unassembled WGS sequence"/>
</dbReference>
<accession>A0ABP8CJU7</accession>
<sequence>MEPVTLAAAAVGALVPYLSQLAGGSLARLGEAASDSASQHIVELYRTIRSRVTGTPYEEAVLDGAEAQPDNEGRRAALQNALAELLAADPDFAARLEQLLEQVNHAEIRQLQITDSGAVAANDFHQSGTYVAGRDLHIGDAANPES</sequence>
<dbReference type="EMBL" id="BAABAS010000021">
    <property type="protein sequence ID" value="GAA4240116.1"/>
    <property type="molecule type" value="Genomic_DNA"/>
</dbReference>
<gene>
    <name evidence="1" type="ORF">GCM10022254_63670</name>
</gene>
<dbReference type="RefSeq" id="WP_344904527.1">
    <property type="nucleotide sequence ID" value="NZ_BAABAS010000021.1"/>
</dbReference>
<evidence type="ECO:0008006" key="3">
    <source>
        <dbReference type="Google" id="ProtNLM"/>
    </source>
</evidence>
<evidence type="ECO:0000313" key="1">
    <source>
        <dbReference type="EMBL" id="GAA4240116.1"/>
    </source>
</evidence>
<comment type="caution">
    <text evidence="1">The sequence shown here is derived from an EMBL/GenBank/DDBJ whole genome shotgun (WGS) entry which is preliminary data.</text>
</comment>